<evidence type="ECO:0000313" key="1">
    <source>
        <dbReference type="EMBL" id="KAJ8314876.1"/>
    </source>
</evidence>
<sequence>MLMPMDMGSQLRPPTMKGIRTFALAKKFEGETKPMKQHCDSIILKEDKQIFTYLNVHITKPRKNCQRTNSDGNLKYCSHAALTEFQIAIGDVIIEDKTSRIKSSHYFSLTVDESTDIGNKKRLLMYISYLENHQVKTELFDNIHISTSSANAGTATDNLSTL</sequence>
<proteinExistence type="predicted"/>
<name>A0ABQ9FF94_TEGGR</name>
<accession>A0ABQ9FF94</accession>
<dbReference type="PANTHER" id="PTHR46880">
    <property type="entry name" value="RAS-ASSOCIATING DOMAIN-CONTAINING PROTEIN"/>
    <property type="match status" value="1"/>
</dbReference>
<reference evidence="1 2" key="1">
    <citation type="submission" date="2022-12" db="EMBL/GenBank/DDBJ databases">
        <title>Chromosome-level genome of Tegillarca granosa.</title>
        <authorList>
            <person name="Kim J."/>
        </authorList>
    </citation>
    <scope>NUCLEOTIDE SEQUENCE [LARGE SCALE GENOMIC DNA]</scope>
    <source>
        <strain evidence="1">Teg-2019</strain>
        <tissue evidence="1">Adductor muscle</tissue>
    </source>
</reference>
<dbReference type="EMBL" id="JARBDR010000337">
    <property type="protein sequence ID" value="KAJ8314876.1"/>
    <property type="molecule type" value="Genomic_DNA"/>
</dbReference>
<evidence type="ECO:0000313" key="2">
    <source>
        <dbReference type="Proteomes" id="UP001217089"/>
    </source>
</evidence>
<evidence type="ECO:0008006" key="3">
    <source>
        <dbReference type="Google" id="ProtNLM"/>
    </source>
</evidence>
<keyword evidence="2" id="KW-1185">Reference proteome</keyword>
<dbReference type="Proteomes" id="UP001217089">
    <property type="component" value="Unassembled WGS sequence"/>
</dbReference>
<protein>
    <recommendedName>
        <fullName evidence="3">DUF4371 domain-containing protein</fullName>
    </recommendedName>
</protein>
<gene>
    <name evidence="1" type="ORF">KUTeg_007026</name>
</gene>
<dbReference type="PANTHER" id="PTHR46880:SF5">
    <property type="entry name" value="DUF4371 DOMAIN-CONTAINING PROTEIN"/>
    <property type="match status" value="1"/>
</dbReference>
<organism evidence="1 2">
    <name type="scientific">Tegillarca granosa</name>
    <name type="common">Malaysian cockle</name>
    <name type="synonym">Anadara granosa</name>
    <dbReference type="NCBI Taxonomy" id="220873"/>
    <lineage>
        <taxon>Eukaryota</taxon>
        <taxon>Metazoa</taxon>
        <taxon>Spiralia</taxon>
        <taxon>Lophotrochozoa</taxon>
        <taxon>Mollusca</taxon>
        <taxon>Bivalvia</taxon>
        <taxon>Autobranchia</taxon>
        <taxon>Pteriomorphia</taxon>
        <taxon>Arcoida</taxon>
        <taxon>Arcoidea</taxon>
        <taxon>Arcidae</taxon>
        <taxon>Tegillarca</taxon>
    </lineage>
</organism>
<comment type="caution">
    <text evidence="1">The sequence shown here is derived from an EMBL/GenBank/DDBJ whole genome shotgun (WGS) entry which is preliminary data.</text>
</comment>